<evidence type="ECO:0008006" key="4">
    <source>
        <dbReference type="Google" id="ProtNLM"/>
    </source>
</evidence>
<dbReference type="EMBL" id="CP073116">
    <property type="protein sequence ID" value="UTG72314.1"/>
    <property type="molecule type" value="Genomic_DNA"/>
</dbReference>
<dbReference type="RefSeq" id="WP_254321778.1">
    <property type="nucleotide sequence ID" value="NZ_CP073116.1"/>
</dbReference>
<name>A0A9X9HYK6_NEISU</name>
<proteinExistence type="predicted"/>
<dbReference type="Proteomes" id="UP001057305">
    <property type="component" value="Chromosome"/>
</dbReference>
<organism evidence="2 3">
    <name type="scientific">Neisseria subflava</name>
    <dbReference type="NCBI Taxonomy" id="28449"/>
    <lineage>
        <taxon>Bacteria</taxon>
        <taxon>Pseudomonadati</taxon>
        <taxon>Pseudomonadota</taxon>
        <taxon>Betaproteobacteria</taxon>
        <taxon>Neisseriales</taxon>
        <taxon>Neisseriaceae</taxon>
        <taxon>Neisseria</taxon>
    </lineage>
</organism>
<accession>A0A9X9HYK6</accession>
<protein>
    <recommendedName>
        <fullName evidence="4">Lipoprotein</fullName>
    </recommendedName>
</protein>
<feature type="chain" id="PRO_5040805748" description="Lipoprotein" evidence="1">
    <location>
        <begin position="19"/>
        <end position="204"/>
    </location>
</feature>
<evidence type="ECO:0000313" key="2">
    <source>
        <dbReference type="EMBL" id="UTG72314.1"/>
    </source>
</evidence>
<dbReference type="PROSITE" id="PS51257">
    <property type="entry name" value="PROKAR_LIPOPROTEIN"/>
    <property type="match status" value="1"/>
</dbReference>
<dbReference type="AlphaFoldDB" id="A0A9X9HYK6"/>
<sequence>MKTLTLLIAAAFALSACGGQPEATAEQATTQASAVQPTAPVVTLNLDWDTFRKRVDEDFESAGFGFAKIPASMKPEGDANAARLTVMLPINDNLVGNIASDPATGKLTSITATVGANEDAAENLKNFSSAALMLSAADGDDGNKTVGGKIIKMAGDAINEFAKQAEKDSTANVNKSFVENGVKYGILVSGNMPVMMFAEPSENK</sequence>
<gene>
    <name evidence="2" type="ORF">KCG56_02310</name>
</gene>
<evidence type="ECO:0000256" key="1">
    <source>
        <dbReference type="SAM" id="SignalP"/>
    </source>
</evidence>
<evidence type="ECO:0000313" key="3">
    <source>
        <dbReference type="Proteomes" id="UP001057305"/>
    </source>
</evidence>
<keyword evidence="1" id="KW-0732">Signal</keyword>
<feature type="signal peptide" evidence="1">
    <location>
        <begin position="1"/>
        <end position="18"/>
    </location>
</feature>
<reference evidence="2" key="1">
    <citation type="submission" date="2021-04" db="EMBL/GenBank/DDBJ databases">
        <title>Characterizing Neisseria spp. as novel respiratory pathobionts in bronchiectasis.</title>
        <authorList>
            <person name="Li L."/>
            <person name="Mac Aogain M."/>
            <person name="Xu T."/>
            <person name="Jaggi T.K."/>
            <person name="Chan L.Y."/>
            <person name="Keir H.R."/>
            <person name="Dicker A.J."/>
            <person name="Qu J."/>
            <person name="Liu Y."/>
            <person name="Chen H.S."/>
            <person name="Koh M.S."/>
            <person name="Ong T.H."/>
            <person name="Lim A.Y.H."/>
            <person name="Abisheganaden J."/>
            <person name="Low T.B."/>
            <person name="Oliver B.G."/>
            <person name="Tan N.S."/>
            <person name="Fang M."/>
            <person name="Chalmers J.D."/>
            <person name="Chotirmall S.H."/>
        </authorList>
    </citation>
    <scope>NUCLEOTIDE SEQUENCE</scope>
    <source>
        <strain evidence="2">TT0073</strain>
    </source>
</reference>